<sequence>MKLFVLIAIFASVLPLARSDCPEDTAMFFQTLPEGPVTQLVNGVNVTNGAIFLNKGVSQLGHVDTQWHPTATDPIILTFPRTVNSAEVELVACGIRGEGAFVEAYNAQDELISTKSYAGDGCGRMSSSLYDTLSFKLAFNEPDTTSLRIYYKLNSTPCHTIGQCNYGVVVRSVNYHC</sequence>
<feature type="chain" id="PRO_5047247158" evidence="1">
    <location>
        <begin position="20"/>
        <end position="177"/>
    </location>
</feature>
<comment type="caution">
    <text evidence="2">The sequence shown here is derived from an EMBL/GenBank/DDBJ whole genome shotgun (WGS) entry which is preliminary data.</text>
</comment>
<proteinExistence type="predicted"/>
<dbReference type="Proteomes" id="UP001479436">
    <property type="component" value="Unassembled WGS sequence"/>
</dbReference>
<dbReference type="EMBL" id="JASJQH010010666">
    <property type="protein sequence ID" value="KAK9670794.1"/>
    <property type="molecule type" value="Genomic_DNA"/>
</dbReference>
<evidence type="ECO:0000313" key="2">
    <source>
        <dbReference type="EMBL" id="KAK9670794.1"/>
    </source>
</evidence>
<feature type="signal peptide" evidence="1">
    <location>
        <begin position="1"/>
        <end position="19"/>
    </location>
</feature>
<evidence type="ECO:0000313" key="3">
    <source>
        <dbReference type="Proteomes" id="UP001479436"/>
    </source>
</evidence>
<keyword evidence="3" id="KW-1185">Reference proteome</keyword>
<reference evidence="2 3" key="1">
    <citation type="submission" date="2023-04" db="EMBL/GenBank/DDBJ databases">
        <title>Genome of Basidiobolus ranarum AG-B5.</title>
        <authorList>
            <person name="Stajich J.E."/>
            <person name="Carter-House D."/>
            <person name="Gryganskyi A."/>
        </authorList>
    </citation>
    <scope>NUCLEOTIDE SEQUENCE [LARGE SCALE GENOMIC DNA]</scope>
    <source>
        <strain evidence="2 3">AG-B5</strain>
    </source>
</reference>
<evidence type="ECO:0000256" key="1">
    <source>
        <dbReference type="SAM" id="SignalP"/>
    </source>
</evidence>
<keyword evidence="1" id="KW-0732">Signal</keyword>
<protein>
    <submittedName>
        <fullName evidence="2">Uncharacterized protein</fullName>
    </submittedName>
</protein>
<gene>
    <name evidence="2" type="ORF">K7432_017455</name>
</gene>
<organism evidence="2 3">
    <name type="scientific">Basidiobolus ranarum</name>
    <dbReference type="NCBI Taxonomy" id="34480"/>
    <lineage>
        <taxon>Eukaryota</taxon>
        <taxon>Fungi</taxon>
        <taxon>Fungi incertae sedis</taxon>
        <taxon>Zoopagomycota</taxon>
        <taxon>Entomophthoromycotina</taxon>
        <taxon>Basidiobolomycetes</taxon>
        <taxon>Basidiobolales</taxon>
        <taxon>Basidiobolaceae</taxon>
        <taxon>Basidiobolus</taxon>
    </lineage>
</organism>
<name>A0ABR2VKL3_9FUNG</name>
<accession>A0ABR2VKL3</accession>